<organism evidence="3 4">
    <name type="scientific">Actinomadura rugatobispora</name>
    <dbReference type="NCBI Taxonomy" id="1994"/>
    <lineage>
        <taxon>Bacteria</taxon>
        <taxon>Bacillati</taxon>
        <taxon>Actinomycetota</taxon>
        <taxon>Actinomycetes</taxon>
        <taxon>Streptosporangiales</taxon>
        <taxon>Thermomonosporaceae</taxon>
        <taxon>Actinomadura</taxon>
    </lineage>
</organism>
<dbReference type="InterPro" id="IPR025110">
    <property type="entry name" value="AMP-bd_C"/>
</dbReference>
<dbReference type="Pfam" id="PF13193">
    <property type="entry name" value="AMP-binding_C"/>
    <property type="match status" value="1"/>
</dbReference>
<evidence type="ECO:0000259" key="2">
    <source>
        <dbReference type="Pfam" id="PF13193"/>
    </source>
</evidence>
<dbReference type="NCBIfam" id="NF005863">
    <property type="entry name" value="PRK07798.1"/>
    <property type="match status" value="1"/>
</dbReference>
<dbReference type="InterPro" id="IPR042099">
    <property type="entry name" value="ANL_N_sf"/>
</dbReference>
<dbReference type="InterPro" id="IPR020845">
    <property type="entry name" value="AMP-binding_CS"/>
</dbReference>
<proteinExistence type="predicted"/>
<evidence type="ECO:0000313" key="4">
    <source>
        <dbReference type="Proteomes" id="UP001596074"/>
    </source>
</evidence>
<evidence type="ECO:0000313" key="3">
    <source>
        <dbReference type="EMBL" id="MFC5747204.1"/>
    </source>
</evidence>
<dbReference type="InterPro" id="IPR050237">
    <property type="entry name" value="ATP-dep_AMP-bd_enzyme"/>
</dbReference>
<evidence type="ECO:0000259" key="1">
    <source>
        <dbReference type="Pfam" id="PF00501"/>
    </source>
</evidence>
<protein>
    <submittedName>
        <fullName evidence="3">AMP-binding protein</fullName>
    </submittedName>
</protein>
<dbReference type="RefSeq" id="WP_378282821.1">
    <property type="nucleotide sequence ID" value="NZ_JBHSON010000020.1"/>
</dbReference>
<keyword evidence="4" id="KW-1185">Reference proteome</keyword>
<dbReference type="EMBL" id="JBHSON010000020">
    <property type="protein sequence ID" value="MFC5747204.1"/>
    <property type="molecule type" value="Genomic_DNA"/>
</dbReference>
<sequence length="532" mass="56387">MADWDFAGVFEAVSRVLPDRVALVHGDRRTTWSELDANASALAGALDAAGLRAGDVVAEYLRNGPEYIEAFYAASKAALAPMNTNFRYVDDELVQIWTDAEVKAVVFAAEFRDRVVRVRERVPSVRAWIEVGGKGAPDWITPYSAALAASPRPHGGGSADSLILIYTGGTTGHPKGVMWRQADILSLLNSQNASPLPDHGDTAAIESHLREKSREVRALTASPLMHGAGLFYAIAALSAGATVVTLPGESLSAEELLDTVERERVRSLAIVGDAFARPLLAALDAEPGRWDLSSLTFVFSSGVMWSSEVKAGLLVHLPRARLLDGLGSSEASAVASTVSTAGAVADTASFRPSDRAAILLDDGTLARPGDGRTGRLAVTGWIPVGYLNDPEKSARTFIEAAGRRWSVPGDLARLEADGSIRLLGRGSSVINTGGEKVFAEEVEEVLKKHPAIADAAVVGVPDDRLGKKVVALVEASGEEPPLEDLLTHARSLLAGYKVPREIGFVDTVGRGANGKLDHRSLTALAEKKWSNA</sequence>
<reference evidence="4" key="1">
    <citation type="journal article" date="2019" name="Int. J. Syst. Evol. Microbiol.">
        <title>The Global Catalogue of Microorganisms (GCM) 10K type strain sequencing project: providing services to taxonomists for standard genome sequencing and annotation.</title>
        <authorList>
            <consortium name="The Broad Institute Genomics Platform"/>
            <consortium name="The Broad Institute Genome Sequencing Center for Infectious Disease"/>
            <person name="Wu L."/>
            <person name="Ma J."/>
        </authorList>
    </citation>
    <scope>NUCLEOTIDE SEQUENCE [LARGE SCALE GENOMIC DNA]</scope>
    <source>
        <strain evidence="4">KCTC 42087</strain>
    </source>
</reference>
<dbReference type="Gene3D" id="3.30.300.30">
    <property type="match status" value="1"/>
</dbReference>
<dbReference type="PANTHER" id="PTHR43767:SF1">
    <property type="entry name" value="NONRIBOSOMAL PEPTIDE SYNTHASE PES1 (EUROFUNG)-RELATED"/>
    <property type="match status" value="1"/>
</dbReference>
<dbReference type="Pfam" id="PF00501">
    <property type="entry name" value="AMP-binding"/>
    <property type="match status" value="1"/>
</dbReference>
<dbReference type="SUPFAM" id="SSF56801">
    <property type="entry name" value="Acetyl-CoA synthetase-like"/>
    <property type="match status" value="1"/>
</dbReference>
<comment type="caution">
    <text evidence="3">The sequence shown here is derived from an EMBL/GenBank/DDBJ whole genome shotgun (WGS) entry which is preliminary data.</text>
</comment>
<name>A0ABW0ZZ70_9ACTN</name>
<dbReference type="InterPro" id="IPR045851">
    <property type="entry name" value="AMP-bd_C_sf"/>
</dbReference>
<accession>A0ABW0ZZ70</accession>
<feature type="domain" description="AMP-dependent synthetase/ligase" evidence="1">
    <location>
        <begin position="11"/>
        <end position="380"/>
    </location>
</feature>
<gene>
    <name evidence="3" type="ORF">ACFPZN_16370</name>
</gene>
<dbReference type="InterPro" id="IPR000873">
    <property type="entry name" value="AMP-dep_synth/lig_dom"/>
</dbReference>
<feature type="domain" description="AMP-binding enzyme C-terminal" evidence="2">
    <location>
        <begin position="441"/>
        <end position="515"/>
    </location>
</feature>
<dbReference type="Proteomes" id="UP001596074">
    <property type="component" value="Unassembled WGS sequence"/>
</dbReference>
<dbReference type="PANTHER" id="PTHR43767">
    <property type="entry name" value="LONG-CHAIN-FATTY-ACID--COA LIGASE"/>
    <property type="match status" value="1"/>
</dbReference>
<dbReference type="PROSITE" id="PS00455">
    <property type="entry name" value="AMP_BINDING"/>
    <property type="match status" value="1"/>
</dbReference>
<dbReference type="Gene3D" id="3.40.50.12780">
    <property type="entry name" value="N-terminal domain of ligase-like"/>
    <property type="match status" value="1"/>
</dbReference>